<name>A0ABT7SQI3_9GAMM</name>
<evidence type="ECO:0000256" key="2">
    <source>
        <dbReference type="ARBA" id="ARBA00010529"/>
    </source>
</evidence>
<reference evidence="7 8" key="1">
    <citation type="submission" date="2023-06" db="EMBL/GenBank/DDBJ databases">
        <title>Thiopseudomonas sp. CY1220 draft genome sequence.</title>
        <authorList>
            <person name="Zhao G."/>
            <person name="An M."/>
        </authorList>
    </citation>
    <scope>NUCLEOTIDE SEQUENCE [LARGE SCALE GENOMIC DNA]</scope>
    <source>
        <strain evidence="7 8">CY1220</strain>
    </source>
</reference>
<keyword evidence="8" id="KW-1185">Reference proteome</keyword>
<dbReference type="PROSITE" id="PS00045">
    <property type="entry name" value="HISTONE_LIKE"/>
    <property type="match status" value="1"/>
</dbReference>
<dbReference type="PANTHER" id="PTHR33175">
    <property type="entry name" value="DNA-BINDING PROTEIN HU"/>
    <property type="match status" value="1"/>
</dbReference>
<evidence type="ECO:0000256" key="4">
    <source>
        <dbReference type="ARBA" id="ARBA00023067"/>
    </source>
</evidence>
<evidence type="ECO:0000313" key="8">
    <source>
        <dbReference type="Proteomes" id="UP001241056"/>
    </source>
</evidence>
<dbReference type="CDD" id="cd13831">
    <property type="entry name" value="HU"/>
    <property type="match status" value="1"/>
</dbReference>
<evidence type="ECO:0000256" key="3">
    <source>
        <dbReference type="ARBA" id="ARBA00011870"/>
    </source>
</evidence>
<comment type="function">
    <text evidence="1">Histone-like DNA-binding protein which is capable of wrapping DNA to stabilize it, and thus to prevent its denaturation under extreme environmental conditions.</text>
</comment>
<comment type="similarity">
    <text evidence="2 6">Belongs to the bacterial histone-like protein family.</text>
</comment>
<comment type="caution">
    <text evidence="7">The sequence shown here is derived from an EMBL/GenBank/DDBJ whole genome shotgun (WGS) entry which is preliminary data.</text>
</comment>
<dbReference type="EMBL" id="JAUCDY010000011">
    <property type="protein sequence ID" value="MDM7858444.1"/>
    <property type="molecule type" value="Genomic_DNA"/>
</dbReference>
<gene>
    <name evidence="7" type="ORF">QEZ41_09185</name>
</gene>
<comment type="subunit">
    <text evidence="3">Heterodimer of an alpha and a beta chain.</text>
</comment>
<dbReference type="RefSeq" id="WP_289411152.1">
    <property type="nucleotide sequence ID" value="NZ_JAUCDY010000011.1"/>
</dbReference>
<organism evidence="7 8">
    <name type="scientific">Thiopseudomonas acetoxidans</name>
    <dbReference type="NCBI Taxonomy" id="3041622"/>
    <lineage>
        <taxon>Bacteria</taxon>
        <taxon>Pseudomonadati</taxon>
        <taxon>Pseudomonadota</taxon>
        <taxon>Gammaproteobacteria</taxon>
        <taxon>Pseudomonadales</taxon>
        <taxon>Pseudomonadaceae</taxon>
        <taxon>Thiopseudomonas</taxon>
    </lineage>
</organism>
<keyword evidence="4" id="KW-0226">DNA condensation</keyword>
<keyword evidence="5 7" id="KW-0238">DNA-binding</keyword>
<dbReference type="Proteomes" id="UP001241056">
    <property type="component" value="Unassembled WGS sequence"/>
</dbReference>
<proteinExistence type="inferred from homology"/>
<dbReference type="PANTHER" id="PTHR33175:SF3">
    <property type="entry name" value="DNA-BINDING PROTEIN HU-BETA"/>
    <property type="match status" value="1"/>
</dbReference>
<evidence type="ECO:0000256" key="6">
    <source>
        <dbReference type="RuleBase" id="RU003939"/>
    </source>
</evidence>
<dbReference type="SMART" id="SM00411">
    <property type="entry name" value="BHL"/>
    <property type="match status" value="1"/>
</dbReference>
<dbReference type="InterPro" id="IPR010992">
    <property type="entry name" value="IHF-like_DNA-bd_dom_sf"/>
</dbReference>
<accession>A0ABT7SQI3</accession>
<dbReference type="InterPro" id="IPR000119">
    <property type="entry name" value="Hist_DNA-bd"/>
</dbReference>
<dbReference type="Gene3D" id="4.10.520.10">
    <property type="entry name" value="IHF-like DNA-binding proteins"/>
    <property type="match status" value="1"/>
</dbReference>
<evidence type="ECO:0000256" key="5">
    <source>
        <dbReference type="ARBA" id="ARBA00023125"/>
    </source>
</evidence>
<dbReference type="Pfam" id="PF00216">
    <property type="entry name" value="Bac_DNA_binding"/>
    <property type="match status" value="1"/>
</dbReference>
<dbReference type="InterPro" id="IPR020816">
    <property type="entry name" value="Histone-like_DNA-bd_CS"/>
</dbReference>
<evidence type="ECO:0000313" key="7">
    <source>
        <dbReference type="EMBL" id="MDM7858444.1"/>
    </source>
</evidence>
<evidence type="ECO:0000256" key="1">
    <source>
        <dbReference type="ARBA" id="ARBA00003819"/>
    </source>
</evidence>
<sequence length="91" mass="9658">MRKPELVSAIADKAGLTKQQAGRVLNAILDEITVAMEKNDTVSLVGFGSFSQRHRGARTGKNPQTGAEMQISASNTVAFKAGKQLKDAVNS</sequence>
<dbReference type="PRINTS" id="PR01727">
    <property type="entry name" value="DNABINDINGHU"/>
</dbReference>
<dbReference type="GO" id="GO:0003677">
    <property type="term" value="F:DNA binding"/>
    <property type="evidence" value="ECO:0007669"/>
    <property type="project" value="UniProtKB-KW"/>
</dbReference>
<dbReference type="SUPFAM" id="SSF47729">
    <property type="entry name" value="IHF-like DNA-binding proteins"/>
    <property type="match status" value="1"/>
</dbReference>
<protein>
    <submittedName>
        <fullName evidence="7">HU family DNA-binding protein</fullName>
    </submittedName>
</protein>